<keyword evidence="11" id="KW-0175">Coiled coil</keyword>
<dbReference type="EMBL" id="JAWDJX010000054">
    <property type="protein sequence ID" value="KAK3047983.1"/>
    <property type="molecule type" value="Genomic_DNA"/>
</dbReference>
<evidence type="ECO:0000313" key="13">
    <source>
        <dbReference type="EMBL" id="KAK3047983.1"/>
    </source>
</evidence>
<keyword evidence="5 10" id="KW-0227">DNA damage</keyword>
<proteinExistence type="inferred from homology"/>
<keyword evidence="4 10" id="KW-0747">Spliceosome</keyword>
<dbReference type="InterPro" id="IPR036322">
    <property type="entry name" value="WD40_repeat_dom_sf"/>
</dbReference>
<name>A0AAJ0D7F0_9PEZI</name>
<dbReference type="Gene3D" id="3.30.40.10">
    <property type="entry name" value="Zinc/RING finger domain, C3HC4 (zinc finger)"/>
    <property type="match status" value="1"/>
</dbReference>
<dbReference type="PANTHER" id="PTHR43995">
    <property type="entry name" value="PRE-MRNA-PROCESSING FACTOR 19"/>
    <property type="match status" value="1"/>
</dbReference>
<gene>
    <name evidence="13" type="ORF">LTR09_010658</name>
</gene>
<feature type="domain" description="U-box" evidence="12">
    <location>
        <begin position="1"/>
        <end position="51"/>
    </location>
</feature>
<dbReference type="Pfam" id="PF12894">
    <property type="entry name" value="ANAPC4_WD40"/>
    <property type="match status" value="1"/>
</dbReference>
<dbReference type="InterPro" id="IPR013083">
    <property type="entry name" value="Znf_RING/FYVE/PHD"/>
</dbReference>
<keyword evidence="10" id="KW-0833">Ubl conjugation pathway</keyword>
<reference evidence="13" key="1">
    <citation type="submission" date="2023-04" db="EMBL/GenBank/DDBJ databases">
        <title>Black Yeasts Isolated from many extreme environments.</title>
        <authorList>
            <person name="Coleine C."/>
            <person name="Stajich J.E."/>
            <person name="Selbmann L."/>
        </authorList>
    </citation>
    <scope>NUCLEOTIDE SEQUENCE</scope>
    <source>
        <strain evidence="13">CCFEE 5312</strain>
    </source>
</reference>
<dbReference type="InterPro" id="IPR001680">
    <property type="entry name" value="WD40_rpt"/>
</dbReference>
<evidence type="ECO:0000256" key="5">
    <source>
        <dbReference type="ARBA" id="ARBA00022763"/>
    </source>
</evidence>
<dbReference type="SMART" id="SM00504">
    <property type="entry name" value="Ubox"/>
    <property type="match status" value="1"/>
</dbReference>
<dbReference type="PANTHER" id="PTHR43995:SF1">
    <property type="entry name" value="PRE-MRNA-PROCESSING FACTOR 19"/>
    <property type="match status" value="1"/>
</dbReference>
<dbReference type="Gene3D" id="2.130.10.10">
    <property type="entry name" value="YVTN repeat-like/Quinoprotein amine dehydrogenase"/>
    <property type="match status" value="2"/>
</dbReference>
<dbReference type="Proteomes" id="UP001271007">
    <property type="component" value="Unassembled WGS sequence"/>
</dbReference>
<evidence type="ECO:0000256" key="10">
    <source>
        <dbReference type="RuleBase" id="RU367101"/>
    </source>
</evidence>
<evidence type="ECO:0000256" key="11">
    <source>
        <dbReference type="SAM" id="Coils"/>
    </source>
</evidence>
<feature type="repeat" description="WD" evidence="9">
    <location>
        <begin position="314"/>
        <end position="348"/>
    </location>
</feature>
<evidence type="ECO:0000256" key="1">
    <source>
        <dbReference type="ARBA" id="ARBA00006388"/>
    </source>
</evidence>
<keyword evidence="10" id="KW-0539">Nucleus</keyword>
<dbReference type="Pfam" id="PF00400">
    <property type="entry name" value="WD40"/>
    <property type="match status" value="2"/>
</dbReference>
<evidence type="ECO:0000259" key="12">
    <source>
        <dbReference type="SMART" id="SM00504"/>
    </source>
</evidence>
<sequence>MLCASNIFERRLIEAYISENGSDPVTGEQITVDDLLDLQSARIVKARPPQLTSIPALLSTFQNEWDAIVLESFQLKQQLQETRQELSTALYYNDSANRVIARLKGERDEARDALARVQVTGSAANGVNGGSNGDAMQVDGQGLPEEVVAKIEDTQARLQGTRRKRPVPEDWATGDQIAGYAVKSTEDSQFTGARKLAVDETGDFFLCGDSDGDIGVYDLKSGAFTTRSNVGAGGITGGAFANDRAVVSTSSGAVVVTQGGSVVTKFHQHAGAANAVAAHPCGELLASVGSDKSYVLYDLQTAKVLTQIYTDSELTTIAFHPDGHLIATGTSAGTIELFDVKSAQTLHTFPSPSPNAQAPVTALTFSENGTWLASANAKSTSVQVWDLRKTNLLKALDVGTAVVGLAWDYTGQFLAAAGPGGLVVSQYVKASKAWEQPLRKAVGAVDVAWGAGASSIVVLTNEGGVSVLGA</sequence>
<dbReference type="SMART" id="SM00320">
    <property type="entry name" value="WD40"/>
    <property type="match status" value="5"/>
</dbReference>
<keyword evidence="10" id="KW-0808">Transferase</keyword>
<dbReference type="AlphaFoldDB" id="A0AAJ0D7F0"/>
<evidence type="ECO:0000313" key="14">
    <source>
        <dbReference type="Proteomes" id="UP001271007"/>
    </source>
</evidence>
<dbReference type="GO" id="GO:0003755">
    <property type="term" value="F:peptidyl-prolyl cis-trans isomerase activity"/>
    <property type="evidence" value="ECO:0007669"/>
    <property type="project" value="UniProtKB-KW"/>
</dbReference>
<comment type="pathway">
    <text evidence="10">Protein modification; protein ubiquitination.</text>
</comment>
<dbReference type="GO" id="GO:0006281">
    <property type="term" value="P:DNA repair"/>
    <property type="evidence" value="ECO:0007669"/>
    <property type="project" value="UniProtKB-KW"/>
</dbReference>
<keyword evidence="8 10" id="KW-0234">DNA repair</keyword>
<evidence type="ECO:0000256" key="8">
    <source>
        <dbReference type="ARBA" id="ARBA00023204"/>
    </source>
</evidence>
<dbReference type="GO" id="GO:0000398">
    <property type="term" value="P:mRNA splicing, via spliceosome"/>
    <property type="evidence" value="ECO:0007669"/>
    <property type="project" value="InterPro"/>
</dbReference>
<comment type="function">
    <text evidence="10">Ubiquitin-protein ligase which is mainly involved pre-mRNA splicing and DNA repair. Required for pre-mRNA splicing as component of the spliceosome.</text>
</comment>
<keyword evidence="2 9" id="KW-0853">WD repeat</keyword>
<dbReference type="GO" id="GO:0070534">
    <property type="term" value="P:protein K63-linked ubiquitination"/>
    <property type="evidence" value="ECO:0007669"/>
    <property type="project" value="UniProtKB-UniRule"/>
</dbReference>
<comment type="catalytic activity">
    <reaction evidence="10">
        <text>S-ubiquitinyl-[E2 ubiquitin-conjugating enzyme]-L-cysteine + [acceptor protein]-L-lysine = [E2 ubiquitin-conjugating enzyme]-L-cysteine + N(6)-ubiquitinyl-[acceptor protein]-L-lysine.</text>
        <dbReference type="EC" id="2.3.2.27"/>
    </reaction>
</comment>
<evidence type="ECO:0000256" key="2">
    <source>
        <dbReference type="ARBA" id="ARBA00022574"/>
    </source>
</evidence>
<dbReference type="InterPro" id="IPR013915">
    <property type="entry name" value="Prp19_cc"/>
</dbReference>
<dbReference type="InterPro" id="IPR038959">
    <property type="entry name" value="Prp19"/>
</dbReference>
<dbReference type="PROSITE" id="PS50082">
    <property type="entry name" value="WD_REPEATS_2"/>
    <property type="match status" value="2"/>
</dbReference>
<dbReference type="SUPFAM" id="SSF50978">
    <property type="entry name" value="WD40 repeat-like"/>
    <property type="match status" value="1"/>
</dbReference>
<evidence type="ECO:0000256" key="3">
    <source>
        <dbReference type="ARBA" id="ARBA00022664"/>
    </source>
</evidence>
<evidence type="ECO:0000256" key="7">
    <source>
        <dbReference type="ARBA" id="ARBA00023187"/>
    </source>
</evidence>
<dbReference type="GO" id="GO:0061630">
    <property type="term" value="F:ubiquitin protein ligase activity"/>
    <property type="evidence" value="ECO:0007669"/>
    <property type="project" value="UniProtKB-UniRule"/>
</dbReference>
<comment type="similarity">
    <text evidence="1 10">Belongs to the WD repeat PRP19 family.</text>
</comment>
<keyword evidence="6" id="KW-0697">Rotamase</keyword>
<accession>A0AAJ0D7F0</accession>
<feature type="coiled-coil region" evidence="11">
    <location>
        <begin position="93"/>
        <end position="120"/>
    </location>
</feature>
<dbReference type="InterPro" id="IPR003613">
    <property type="entry name" value="Ubox_domain"/>
</dbReference>
<keyword evidence="6" id="KW-0413">Isomerase</keyword>
<dbReference type="GO" id="GO:0000974">
    <property type="term" value="C:Prp19 complex"/>
    <property type="evidence" value="ECO:0007669"/>
    <property type="project" value="UniProtKB-UniRule"/>
</dbReference>
<evidence type="ECO:0000256" key="9">
    <source>
        <dbReference type="PROSITE-ProRule" id="PRU00221"/>
    </source>
</evidence>
<dbReference type="GO" id="GO:0071006">
    <property type="term" value="C:U2-type catalytic step 1 spliceosome"/>
    <property type="evidence" value="ECO:0007669"/>
    <property type="project" value="TreeGrafter"/>
</dbReference>
<evidence type="ECO:0000256" key="4">
    <source>
        <dbReference type="ARBA" id="ARBA00022728"/>
    </source>
</evidence>
<protein>
    <recommendedName>
        <fullName evidence="10">Pre-mRNA-processing factor 19</fullName>
        <ecNumber evidence="10">2.3.2.27</ecNumber>
    </recommendedName>
</protein>
<keyword evidence="14" id="KW-1185">Reference proteome</keyword>
<dbReference type="InterPro" id="IPR015943">
    <property type="entry name" value="WD40/YVTN_repeat-like_dom_sf"/>
</dbReference>
<comment type="subcellular location">
    <subcellularLocation>
        <location evidence="10">Nucleus</location>
    </subcellularLocation>
</comment>
<dbReference type="Pfam" id="PF08606">
    <property type="entry name" value="Prp19"/>
    <property type="match status" value="1"/>
</dbReference>
<keyword evidence="7 10" id="KW-0508">mRNA splicing</keyword>
<evidence type="ECO:0000256" key="6">
    <source>
        <dbReference type="ARBA" id="ARBA00023110"/>
    </source>
</evidence>
<dbReference type="EC" id="2.3.2.27" evidence="10"/>
<keyword evidence="3 10" id="KW-0507">mRNA processing</keyword>
<organism evidence="13 14">
    <name type="scientific">Extremus antarcticus</name>
    <dbReference type="NCBI Taxonomy" id="702011"/>
    <lineage>
        <taxon>Eukaryota</taxon>
        <taxon>Fungi</taxon>
        <taxon>Dikarya</taxon>
        <taxon>Ascomycota</taxon>
        <taxon>Pezizomycotina</taxon>
        <taxon>Dothideomycetes</taxon>
        <taxon>Dothideomycetidae</taxon>
        <taxon>Mycosphaerellales</taxon>
        <taxon>Extremaceae</taxon>
        <taxon>Extremus</taxon>
    </lineage>
</organism>
<dbReference type="InterPro" id="IPR024977">
    <property type="entry name" value="Apc4-like_WD40_dom"/>
</dbReference>
<dbReference type="GO" id="GO:0005737">
    <property type="term" value="C:cytoplasm"/>
    <property type="evidence" value="ECO:0007669"/>
    <property type="project" value="TreeGrafter"/>
</dbReference>
<comment type="subunit">
    <text evidence="10">Homotetramer.</text>
</comment>
<comment type="caution">
    <text evidence="13">The sequence shown here is derived from an EMBL/GenBank/DDBJ whole genome shotgun (WGS) entry which is preliminary data.</text>
</comment>
<feature type="repeat" description="WD" evidence="9">
    <location>
        <begin position="266"/>
        <end position="307"/>
    </location>
</feature>